<evidence type="ECO:0000313" key="3">
    <source>
        <dbReference type="Proteomes" id="UP000728647"/>
    </source>
</evidence>
<evidence type="ECO:0000313" key="4">
    <source>
        <dbReference type="Proteomes" id="UP001016761"/>
    </source>
</evidence>
<protein>
    <submittedName>
        <fullName evidence="1">Uncharacterized protein</fullName>
    </submittedName>
</protein>
<dbReference type="Proteomes" id="UP000728647">
    <property type="component" value="Unassembled WGS sequence"/>
</dbReference>
<sequence>MSRTVQSVLDRYAEGVPDERLAAAFRERRRWTGDDPRLLLAEAAASTTGQRFLAGVKPTVERFREAFVATGRIESLADLAAVDPEDDALVAAVGAQRKRRVLLEAAAALATRPAADDRSALIGWAETADHYRYDEDPIGSIAGVGPATFQYLRQLAGVETIRADPTVVRLIDAVADDLESSPLDTASDLRTIASGEWLALESSYSALEIDRIAWWTATDADERAAVLEVHGSPAIAVTDCE</sequence>
<dbReference type="EMBL" id="JABURA010000001">
    <property type="protein sequence ID" value="NUB91602.1"/>
    <property type="molecule type" value="Genomic_DNA"/>
</dbReference>
<dbReference type="EMBL" id="JABUQZ010000001">
    <property type="protein sequence ID" value="NUC72661.1"/>
    <property type="molecule type" value="Genomic_DNA"/>
</dbReference>
<gene>
    <name evidence="1" type="ORF">HT576_11310</name>
    <name evidence="2" type="ORF">HTZ84_10125</name>
</gene>
<name>A0A8J8KG18_9EURY</name>
<dbReference type="RefSeq" id="WP_174680563.1">
    <property type="nucleotide sequence ID" value="NZ_JABUQZ010000001.1"/>
</dbReference>
<dbReference type="OrthoDB" id="45797at2157"/>
<dbReference type="AlphaFoldDB" id="A0A8J8KG18"/>
<evidence type="ECO:0000313" key="1">
    <source>
        <dbReference type="EMBL" id="NUB91602.1"/>
    </source>
</evidence>
<keyword evidence="4" id="KW-1185">Reference proteome</keyword>
<comment type="caution">
    <text evidence="1">The sequence shown here is derived from an EMBL/GenBank/DDBJ whole genome shotgun (WGS) entry which is preliminary data.</text>
</comment>
<proteinExistence type="predicted"/>
<accession>A0A8J8KG18</accession>
<organism evidence="1 3">
    <name type="scientific">Haloterrigena gelatinilytica</name>
    <dbReference type="NCBI Taxonomy" id="2741724"/>
    <lineage>
        <taxon>Archaea</taxon>
        <taxon>Methanobacteriati</taxon>
        <taxon>Methanobacteriota</taxon>
        <taxon>Stenosarchaea group</taxon>
        <taxon>Halobacteria</taxon>
        <taxon>Halobacteriales</taxon>
        <taxon>Natrialbaceae</taxon>
        <taxon>Haloterrigena</taxon>
    </lineage>
</organism>
<reference evidence="1 4" key="1">
    <citation type="submission" date="2020-06" db="EMBL/GenBank/DDBJ databases">
        <title>Haloterrigena sp. nov., an extremely halophilic archaeon isolated from a saline sediment.</title>
        <authorList>
            <person name="Liu B.-B."/>
        </authorList>
    </citation>
    <scope>NUCLEOTIDE SEQUENCE</scope>
    <source>
        <strain evidence="1">SYSU A121-1</strain>
        <strain evidence="2 4">SYSU A558-1</strain>
    </source>
</reference>
<evidence type="ECO:0000313" key="2">
    <source>
        <dbReference type="EMBL" id="NUC72661.1"/>
    </source>
</evidence>
<dbReference type="Proteomes" id="UP001016761">
    <property type="component" value="Unassembled WGS sequence"/>
</dbReference>